<evidence type="ECO:0000256" key="6">
    <source>
        <dbReference type="ARBA" id="ARBA00022786"/>
    </source>
</evidence>
<keyword evidence="3" id="KW-0479">Metal-binding</keyword>
<reference evidence="11 13" key="1">
    <citation type="journal article" date="2020" name="Stud. Mycol.">
        <title>101 Dothideomycetes genomes: a test case for predicting lifestyles and emergence of pathogens.</title>
        <authorList>
            <person name="Haridas S."/>
            <person name="Albert R."/>
            <person name="Binder M."/>
            <person name="Bloem J."/>
            <person name="Labutti K."/>
            <person name="Salamov A."/>
            <person name="Andreopoulos B."/>
            <person name="Baker S."/>
            <person name="Barry K."/>
            <person name="Bills G."/>
            <person name="Bluhm B."/>
            <person name="Cannon C."/>
            <person name="Castanera R."/>
            <person name="Culley D."/>
            <person name="Daum C."/>
            <person name="Ezra D."/>
            <person name="Gonzalez J."/>
            <person name="Henrissat B."/>
            <person name="Kuo A."/>
            <person name="Liang C."/>
            <person name="Lipzen A."/>
            <person name="Lutzoni F."/>
            <person name="Magnuson J."/>
            <person name="Mondo S."/>
            <person name="Nolan M."/>
            <person name="Ohm R."/>
            <person name="Pangilinan J."/>
            <person name="Park H.-J."/>
            <person name="Ramirez L."/>
            <person name="Alfaro M."/>
            <person name="Sun H."/>
            <person name="Tritt A."/>
            <person name="Yoshinaga Y."/>
            <person name="Zwiers L.-H."/>
            <person name="Turgeon B."/>
            <person name="Goodwin S."/>
            <person name="Spatafora J."/>
            <person name="Crous P."/>
            <person name="Grigoriev I."/>
        </authorList>
    </citation>
    <scope>NUCLEOTIDE SEQUENCE</scope>
    <source>
        <strain evidence="11 13">CBS 304.34</strain>
    </source>
</reference>
<dbReference type="GO" id="GO:0008270">
    <property type="term" value="F:zinc ion binding"/>
    <property type="evidence" value="ECO:0007669"/>
    <property type="project" value="UniProtKB-KW"/>
</dbReference>
<evidence type="ECO:0000313" key="11">
    <source>
        <dbReference type="EMBL" id="KAF2813302.1"/>
    </source>
</evidence>
<evidence type="ECO:0000256" key="1">
    <source>
        <dbReference type="ARBA" id="ARBA00004906"/>
    </source>
</evidence>
<evidence type="ECO:0000259" key="10">
    <source>
        <dbReference type="PROSITE" id="PS51873"/>
    </source>
</evidence>
<feature type="domain" description="RING-type" evidence="10">
    <location>
        <begin position="286"/>
        <end position="501"/>
    </location>
</feature>
<dbReference type="CDD" id="cd20339">
    <property type="entry name" value="BRcat_RBR_RNF216"/>
    <property type="match status" value="1"/>
</dbReference>
<dbReference type="InterPro" id="IPR051628">
    <property type="entry name" value="LUBAC_E3_Ligases"/>
</dbReference>
<feature type="region of interest" description="Disordered" evidence="9">
    <location>
        <begin position="16"/>
        <end position="40"/>
    </location>
</feature>
<evidence type="ECO:0000256" key="4">
    <source>
        <dbReference type="ARBA" id="ARBA00022737"/>
    </source>
</evidence>
<name>A0A6A6YWI2_9PEZI</name>
<feature type="region of interest" description="Disordered" evidence="9">
    <location>
        <begin position="609"/>
        <end position="628"/>
    </location>
</feature>
<keyword evidence="8" id="KW-0175">Coiled coil</keyword>
<dbReference type="PANTHER" id="PTHR22770:SF47">
    <property type="entry name" value="E3 UBIQUITIN-PROTEIN LIGASE RNF216"/>
    <property type="match status" value="1"/>
</dbReference>
<keyword evidence="2" id="KW-0808">Transferase</keyword>
<dbReference type="AlphaFoldDB" id="A0A6A6YWI2"/>
<proteinExistence type="predicted"/>
<keyword evidence="5" id="KW-0863">Zinc-finger</keyword>
<dbReference type="InterPro" id="IPR044066">
    <property type="entry name" value="TRIAD_supradom"/>
</dbReference>
<dbReference type="PANTHER" id="PTHR22770">
    <property type="entry name" value="UBIQUITIN CONJUGATING ENZYME 7 INTERACTING PROTEIN-RELATED"/>
    <property type="match status" value="1"/>
</dbReference>
<dbReference type="OrthoDB" id="10009520at2759"/>
<keyword evidence="6" id="KW-0833">Ubl conjugation pathway</keyword>
<feature type="coiled-coil region" evidence="8">
    <location>
        <begin position="247"/>
        <end position="276"/>
    </location>
</feature>
<evidence type="ECO:0000256" key="2">
    <source>
        <dbReference type="ARBA" id="ARBA00022679"/>
    </source>
</evidence>
<accession>A0A6A6YWI2</accession>
<feature type="compositionally biased region" description="Pro residues" evidence="9">
    <location>
        <begin position="612"/>
        <end position="627"/>
    </location>
</feature>
<comment type="pathway">
    <text evidence="1">Protein modification; protein ubiquitination.</text>
</comment>
<evidence type="ECO:0000313" key="12">
    <source>
        <dbReference type="Proteomes" id="UP000504636"/>
    </source>
</evidence>
<keyword evidence="4" id="KW-0677">Repeat</keyword>
<keyword evidence="12" id="KW-1185">Reference proteome</keyword>
<sequence>MATRLPIRQTEVIVLSDDSESESDSVQQNEQPHRHTPQQGRDFFTDIVGITDDDFAAVLAEADSVQFLDARPVSQPPAPFTEDDALQKILEIFPDIAHDHVLNLYREGLHDGALGSVWCDQLITRLVDSGSYPKESERRKDLKRKRTDTEDDEDAIRRFEKMERHNAGRLYSQLALKFLGNEFPSVPVKHIEATLRTNGTLFKAFLTLERQLREYDPDTHNLFTKVRPRVMTKSNDVIGDPSMDYLRIDLKMELDAARKKRQKDEAKRRAEAELALEMTRAKLEGRLVACACCCEEFPLHRMTECEADTPHLFCLECARTLIHHLIGDGKCRPICMSTEGCSAGFARQQLQLFLDQVTFDKLESMQQREDIQAADIEGLVECPFCDFRAECPPVEIDREFRCRNPGCEKVSCRLCRAETHIPQSCEEYAKENKLSVRHAVEEAMTNALIRVCNKCKHPFIKDFGCNKMVCTRCGNKQCYVCSKTVVDYNHFKEDGPCPLHDNTDARHTEDVKKAEAEALAKVQAENPDLTEEDLKVKVSDRVRVEEEARAQRAQVAIAGGRPGINVGHIHPHRPQGLGLGHVHPQGLYAQGERAQVEALVDAHIRRREPFPRYVPPPGLRPPNPPAPRVAMQQREWENHNLGFPLPPGFGMMAPLPHGAPAAPPPVPHQHPVIPRQRDRRLNPEAEALRMRQFDVEVEAVEAARRELNEQRNLQRGVLDWFQRG</sequence>
<dbReference type="RefSeq" id="XP_033580266.1">
    <property type="nucleotide sequence ID" value="XM_033723437.1"/>
</dbReference>
<evidence type="ECO:0000256" key="7">
    <source>
        <dbReference type="ARBA" id="ARBA00022833"/>
    </source>
</evidence>
<evidence type="ECO:0000256" key="9">
    <source>
        <dbReference type="SAM" id="MobiDB-lite"/>
    </source>
</evidence>
<reference evidence="13" key="3">
    <citation type="submission" date="2025-04" db="UniProtKB">
        <authorList>
            <consortium name="RefSeq"/>
        </authorList>
    </citation>
    <scope>IDENTIFICATION</scope>
    <source>
        <strain evidence="13">CBS 304.34</strain>
    </source>
</reference>
<evidence type="ECO:0000256" key="5">
    <source>
        <dbReference type="ARBA" id="ARBA00022771"/>
    </source>
</evidence>
<reference evidence="13" key="2">
    <citation type="submission" date="2020-04" db="EMBL/GenBank/DDBJ databases">
        <authorList>
            <consortium name="NCBI Genome Project"/>
        </authorList>
    </citation>
    <scope>NUCLEOTIDE SEQUENCE</scope>
    <source>
        <strain evidence="13">CBS 304.34</strain>
    </source>
</reference>
<evidence type="ECO:0000256" key="3">
    <source>
        <dbReference type="ARBA" id="ARBA00022723"/>
    </source>
</evidence>
<dbReference type="GO" id="GO:0016740">
    <property type="term" value="F:transferase activity"/>
    <property type="evidence" value="ECO:0007669"/>
    <property type="project" value="UniProtKB-KW"/>
</dbReference>
<dbReference type="InterPro" id="IPR047546">
    <property type="entry name" value="Rcat_RBR_RNF216"/>
</dbReference>
<keyword evidence="7" id="KW-0862">Zinc</keyword>
<organism evidence="11">
    <name type="scientific">Mytilinidion resinicola</name>
    <dbReference type="NCBI Taxonomy" id="574789"/>
    <lineage>
        <taxon>Eukaryota</taxon>
        <taxon>Fungi</taxon>
        <taxon>Dikarya</taxon>
        <taxon>Ascomycota</taxon>
        <taxon>Pezizomycotina</taxon>
        <taxon>Dothideomycetes</taxon>
        <taxon>Pleosporomycetidae</taxon>
        <taxon>Mytilinidiales</taxon>
        <taxon>Mytilinidiaceae</taxon>
        <taxon>Mytilinidion</taxon>
    </lineage>
</organism>
<dbReference type="Pfam" id="PF26200">
    <property type="entry name" value="Rcat_RNF216"/>
    <property type="match status" value="1"/>
</dbReference>
<dbReference type="Proteomes" id="UP000504636">
    <property type="component" value="Unplaced"/>
</dbReference>
<evidence type="ECO:0000313" key="13">
    <source>
        <dbReference type="RefSeq" id="XP_033580266.1"/>
    </source>
</evidence>
<dbReference type="EMBL" id="MU003696">
    <property type="protein sequence ID" value="KAF2813302.1"/>
    <property type="molecule type" value="Genomic_DNA"/>
</dbReference>
<dbReference type="InterPro" id="IPR047545">
    <property type="entry name" value="BRcat_RBR_RNF216"/>
</dbReference>
<gene>
    <name evidence="11 13" type="ORF">BDZ99DRAFT_496330</name>
</gene>
<dbReference type="SUPFAM" id="SSF57850">
    <property type="entry name" value="RING/U-box"/>
    <property type="match status" value="1"/>
</dbReference>
<dbReference type="GeneID" id="54464330"/>
<dbReference type="Gene3D" id="1.20.120.1750">
    <property type="match status" value="1"/>
</dbReference>
<protein>
    <recommendedName>
        <fullName evidence="10">RING-type domain-containing protein</fullName>
    </recommendedName>
</protein>
<evidence type="ECO:0000256" key="8">
    <source>
        <dbReference type="SAM" id="Coils"/>
    </source>
</evidence>
<dbReference type="PROSITE" id="PS51873">
    <property type="entry name" value="TRIAD"/>
    <property type="match status" value="1"/>
</dbReference>
<dbReference type="CDD" id="cd20353">
    <property type="entry name" value="Rcat_RBR_RNF216"/>
    <property type="match status" value="1"/>
</dbReference>